<name>A0A318D021_9GAMM</name>
<dbReference type="AlphaFoldDB" id="A0A318D021"/>
<proteinExistence type="predicted"/>
<protein>
    <submittedName>
        <fullName evidence="1">Uncharacterized protein</fullName>
    </submittedName>
</protein>
<organism evidence="1 2">
    <name type="scientific">Kangiella spongicola</name>
    <dbReference type="NCBI Taxonomy" id="796379"/>
    <lineage>
        <taxon>Bacteria</taxon>
        <taxon>Pseudomonadati</taxon>
        <taxon>Pseudomonadota</taxon>
        <taxon>Gammaproteobacteria</taxon>
        <taxon>Kangiellales</taxon>
        <taxon>Kangiellaceae</taxon>
        <taxon>Kangiella</taxon>
    </lineage>
</organism>
<keyword evidence="2" id="KW-1185">Reference proteome</keyword>
<dbReference type="Proteomes" id="UP000247689">
    <property type="component" value="Unassembled WGS sequence"/>
</dbReference>
<gene>
    <name evidence="1" type="ORF">DL796_11920</name>
</gene>
<sequence length="99" mass="10539">MDPTFEALLTYEGHLAADHLQFRAMARTLNMTASGGTHGHIVNGAGWKSVHHTLGKGPKPSLAPSTKSFMPSEASIGPINVVVLCYFTAQLGSVHLKAR</sequence>
<comment type="caution">
    <text evidence="1">The sequence shown here is derived from an EMBL/GenBank/DDBJ whole genome shotgun (WGS) entry which is preliminary data.</text>
</comment>
<evidence type="ECO:0000313" key="2">
    <source>
        <dbReference type="Proteomes" id="UP000247689"/>
    </source>
</evidence>
<accession>A0A318D021</accession>
<reference evidence="1 2" key="1">
    <citation type="submission" date="2018-05" db="EMBL/GenBank/DDBJ databases">
        <title>Kangiella spongicola genome sequence.</title>
        <authorList>
            <person name="Maclea K.S."/>
            <person name="Goen A.E."/>
            <person name="Kelley C."/>
            <person name="Underriner A."/>
            <person name="Silverwood T."/>
            <person name="Trachtenberg A.M."/>
        </authorList>
    </citation>
    <scope>NUCLEOTIDE SEQUENCE [LARGE SCALE GENOMIC DNA]</scope>
    <source>
        <strain evidence="1 2">ATCC BAA-2076</strain>
    </source>
</reference>
<dbReference type="EMBL" id="QICH01000031">
    <property type="protein sequence ID" value="PXF62361.1"/>
    <property type="molecule type" value="Genomic_DNA"/>
</dbReference>
<evidence type="ECO:0000313" key="1">
    <source>
        <dbReference type="EMBL" id="PXF62361.1"/>
    </source>
</evidence>